<comment type="caution">
    <text evidence="2">The sequence shown here is derived from an EMBL/GenBank/DDBJ whole genome shotgun (WGS) entry which is preliminary data.</text>
</comment>
<dbReference type="EMBL" id="WJXZ01000009">
    <property type="protein sequence ID" value="MRS62659.1"/>
    <property type="molecule type" value="Genomic_DNA"/>
</dbReference>
<evidence type="ECO:0008006" key="4">
    <source>
        <dbReference type="Google" id="ProtNLM"/>
    </source>
</evidence>
<reference evidence="2 3" key="1">
    <citation type="journal article" date="2018" name="Antonie Van Leeuwenhoek">
        <title>Larkinella terrae sp. nov., isolated from soil on Jeju Island, South Korea.</title>
        <authorList>
            <person name="Ten L.N."/>
            <person name="Jeon J."/>
            <person name="Park S.J."/>
            <person name="Park S."/>
            <person name="Lee S.Y."/>
            <person name="Kim M.K."/>
            <person name="Jung H.Y."/>
        </authorList>
    </citation>
    <scope>NUCLEOTIDE SEQUENCE [LARGE SCALE GENOMIC DNA]</scope>
    <source>
        <strain evidence="2 3">KCTC 52001</strain>
    </source>
</reference>
<keyword evidence="3" id="KW-1185">Reference proteome</keyword>
<accession>A0A7K0ELH2</accession>
<dbReference type="AlphaFoldDB" id="A0A7K0ELH2"/>
<keyword evidence="1" id="KW-0732">Signal</keyword>
<dbReference type="InterPro" id="IPR008962">
    <property type="entry name" value="PapD-like_sf"/>
</dbReference>
<protein>
    <recommendedName>
        <fullName evidence="4">DUF1573 domain-containing protein</fullName>
    </recommendedName>
</protein>
<dbReference type="OrthoDB" id="1419910at2"/>
<evidence type="ECO:0000313" key="2">
    <source>
        <dbReference type="EMBL" id="MRS62659.1"/>
    </source>
</evidence>
<organism evidence="2 3">
    <name type="scientific">Larkinella terrae</name>
    <dbReference type="NCBI Taxonomy" id="2025311"/>
    <lineage>
        <taxon>Bacteria</taxon>
        <taxon>Pseudomonadati</taxon>
        <taxon>Bacteroidota</taxon>
        <taxon>Cytophagia</taxon>
        <taxon>Cytophagales</taxon>
        <taxon>Spirosomataceae</taxon>
        <taxon>Larkinella</taxon>
    </lineage>
</organism>
<feature type="chain" id="PRO_5029487634" description="DUF1573 domain-containing protein" evidence="1">
    <location>
        <begin position="34"/>
        <end position="279"/>
    </location>
</feature>
<gene>
    <name evidence="2" type="ORF">GJJ30_15250</name>
</gene>
<sequence length="279" mass="30904">MNRHILYRMSWGSRWATGLFLCLMWMASPSTQAQVGFQVSPAKLYFQQKGNAVQTARMHLTNPTNTRLELQATCADWRRDSTGSKVYYAPGTLPGSCCALLKITPSVIELEPGEEKDVLVSISAEPKPAYGKIRNAMIFLTQSNEQELARAKSSAPQLLIKMQIGVHVYLTPEGNSTPDIDITSMDVSKPAQQYQVKVQVQNKGEALVESQLRMEYLNLETMEEVKAEPIAVNTMPQDKFKVVAEVPRNLSAGKYLIVAVLDSGPSQALKVAELETVLK</sequence>
<feature type="signal peptide" evidence="1">
    <location>
        <begin position="1"/>
        <end position="33"/>
    </location>
</feature>
<proteinExistence type="predicted"/>
<evidence type="ECO:0000313" key="3">
    <source>
        <dbReference type="Proteomes" id="UP000441754"/>
    </source>
</evidence>
<name>A0A7K0ELH2_9BACT</name>
<dbReference type="RefSeq" id="WP_154176036.1">
    <property type="nucleotide sequence ID" value="NZ_WJXZ01000009.1"/>
</dbReference>
<evidence type="ECO:0000256" key="1">
    <source>
        <dbReference type="SAM" id="SignalP"/>
    </source>
</evidence>
<dbReference type="SUPFAM" id="SSF49354">
    <property type="entry name" value="PapD-like"/>
    <property type="match status" value="1"/>
</dbReference>
<dbReference type="Proteomes" id="UP000441754">
    <property type="component" value="Unassembled WGS sequence"/>
</dbReference>